<feature type="non-terminal residue" evidence="1">
    <location>
        <position position="1"/>
    </location>
</feature>
<comment type="caution">
    <text evidence="1">The sequence shown here is derived from an EMBL/GenBank/DDBJ whole genome shotgun (WGS) entry which is preliminary data.</text>
</comment>
<evidence type="ECO:0000313" key="2">
    <source>
        <dbReference type="Proteomes" id="UP001218218"/>
    </source>
</evidence>
<gene>
    <name evidence="1" type="ORF">DFH08DRAFT_715408</name>
</gene>
<accession>A0AAD6ZCC1</accession>
<evidence type="ECO:0000313" key="1">
    <source>
        <dbReference type="EMBL" id="KAJ7315543.1"/>
    </source>
</evidence>
<keyword evidence="2" id="KW-1185">Reference proteome</keyword>
<organism evidence="1 2">
    <name type="scientific">Mycena albidolilacea</name>
    <dbReference type="NCBI Taxonomy" id="1033008"/>
    <lineage>
        <taxon>Eukaryota</taxon>
        <taxon>Fungi</taxon>
        <taxon>Dikarya</taxon>
        <taxon>Basidiomycota</taxon>
        <taxon>Agaricomycotina</taxon>
        <taxon>Agaricomycetes</taxon>
        <taxon>Agaricomycetidae</taxon>
        <taxon>Agaricales</taxon>
        <taxon>Marasmiineae</taxon>
        <taxon>Mycenaceae</taxon>
        <taxon>Mycena</taxon>
    </lineage>
</organism>
<proteinExistence type="predicted"/>
<dbReference type="Proteomes" id="UP001218218">
    <property type="component" value="Unassembled WGS sequence"/>
</dbReference>
<name>A0AAD6ZCC1_9AGAR</name>
<dbReference type="EMBL" id="JARIHO010000061">
    <property type="protein sequence ID" value="KAJ7315543.1"/>
    <property type="molecule type" value="Genomic_DNA"/>
</dbReference>
<reference evidence="1" key="1">
    <citation type="submission" date="2023-03" db="EMBL/GenBank/DDBJ databases">
        <title>Massive genome expansion in bonnet fungi (Mycena s.s.) driven by repeated elements and novel gene families across ecological guilds.</title>
        <authorList>
            <consortium name="Lawrence Berkeley National Laboratory"/>
            <person name="Harder C.B."/>
            <person name="Miyauchi S."/>
            <person name="Viragh M."/>
            <person name="Kuo A."/>
            <person name="Thoen E."/>
            <person name="Andreopoulos B."/>
            <person name="Lu D."/>
            <person name="Skrede I."/>
            <person name="Drula E."/>
            <person name="Henrissat B."/>
            <person name="Morin E."/>
            <person name="Kohler A."/>
            <person name="Barry K."/>
            <person name="LaButti K."/>
            <person name="Morin E."/>
            <person name="Salamov A."/>
            <person name="Lipzen A."/>
            <person name="Mereny Z."/>
            <person name="Hegedus B."/>
            <person name="Baldrian P."/>
            <person name="Stursova M."/>
            <person name="Weitz H."/>
            <person name="Taylor A."/>
            <person name="Grigoriev I.V."/>
            <person name="Nagy L.G."/>
            <person name="Martin F."/>
            <person name="Kauserud H."/>
        </authorList>
    </citation>
    <scope>NUCLEOTIDE SEQUENCE</scope>
    <source>
        <strain evidence="1">CBHHK002</strain>
    </source>
</reference>
<sequence length="90" mass="10263">KEIKRLADPKPASILVSADSLKDVFETRLNPPKVLPPQFDSVQHKINKILAGLMPERTKDPTPEGFFTQKWTEDDIGRLKDHLQKRSLDS</sequence>
<dbReference type="AlphaFoldDB" id="A0AAD6ZCC1"/>
<protein>
    <submittedName>
        <fullName evidence="1">Uncharacterized protein</fullName>
    </submittedName>
</protein>